<proteinExistence type="predicted"/>
<dbReference type="Proteomes" id="UP000245870">
    <property type="component" value="Unassembled WGS sequence"/>
</dbReference>
<evidence type="ECO:0008006" key="3">
    <source>
        <dbReference type="Google" id="ProtNLM"/>
    </source>
</evidence>
<sequence length="426" mass="47484">MTLLCLVFVSCKEDESTQTGMPVGTEKAYYTLQNEVGATVRLGMKTIKPAETDLEIPVKFTGAEEGVDFTASANAFHVKKGESQAFITLTRKKVSASKTLMATLQPTNGVKVGILKYSEVYFVGANIYSFEDTKAQLALSNAFAVSIRTDKGDRFSFNTETKLDVELDKELSTAVEGTHFKFANDEKKIVFKPGDNTGTITLDFLKLEKGKDKIVLRLPATDNLSVGENAMMTIQIVGPANFNGTWAFKTVSNAKWLKDNMGANAEVLVDGTPENDFITFKGDNDAYIFTPQLKGKLKNYFTAPGKATYMGTRIEMMQEYGGWPMPKVQLSVLRIDNVNLSMDEKDQNIKQARVGFRLVKSEETGEEMLEMTIYDYKPVENTVKMDWGSTWKETYEMMEYSAVEGEPVMLSCPLRVLFTKVSKTKP</sequence>
<gene>
    <name evidence="1" type="ORF">C7379_11033</name>
</gene>
<evidence type="ECO:0000313" key="1">
    <source>
        <dbReference type="EMBL" id="PVX53608.1"/>
    </source>
</evidence>
<dbReference type="EMBL" id="QENY01000010">
    <property type="protein sequence ID" value="PVX53608.1"/>
    <property type="molecule type" value="Genomic_DNA"/>
</dbReference>
<keyword evidence="2" id="KW-1185">Reference proteome</keyword>
<comment type="caution">
    <text evidence="1">The sequence shown here is derived from an EMBL/GenBank/DDBJ whole genome shotgun (WGS) entry which is preliminary data.</text>
</comment>
<organism evidence="1 2">
    <name type="scientific">Hallella colorans</name>
    <dbReference type="NCBI Taxonomy" id="1703337"/>
    <lineage>
        <taxon>Bacteria</taxon>
        <taxon>Pseudomonadati</taxon>
        <taxon>Bacteroidota</taxon>
        <taxon>Bacteroidia</taxon>
        <taxon>Bacteroidales</taxon>
        <taxon>Prevotellaceae</taxon>
        <taxon>Hallella</taxon>
    </lineage>
</organism>
<dbReference type="AlphaFoldDB" id="A0A2U0U7L0"/>
<protein>
    <recommendedName>
        <fullName evidence="3">Calx-beta domain-containing protein</fullName>
    </recommendedName>
</protein>
<evidence type="ECO:0000313" key="2">
    <source>
        <dbReference type="Proteomes" id="UP000245870"/>
    </source>
</evidence>
<name>A0A2U0U7L0_9BACT</name>
<accession>A0A2U0U7L0</accession>
<reference evidence="1 2" key="1">
    <citation type="submission" date="2018-05" db="EMBL/GenBank/DDBJ databases">
        <title>Genomic Encyclopedia of Type Strains, Phase IV (KMG-IV): sequencing the most valuable type-strain genomes for metagenomic binning, comparative biology and taxonomic classification.</title>
        <authorList>
            <person name="Goeker M."/>
        </authorList>
    </citation>
    <scope>NUCLEOTIDE SEQUENCE [LARGE SCALE GENOMIC DNA]</scope>
    <source>
        <strain evidence="1 2">DSM 100333</strain>
    </source>
</reference>